<dbReference type="OrthoDB" id="5330858at2759"/>
<name>A0A6A6IQ15_9PLEO</name>
<organism evidence="3 4">
    <name type="scientific">Trematosphaeria pertusa</name>
    <dbReference type="NCBI Taxonomy" id="390896"/>
    <lineage>
        <taxon>Eukaryota</taxon>
        <taxon>Fungi</taxon>
        <taxon>Dikarya</taxon>
        <taxon>Ascomycota</taxon>
        <taxon>Pezizomycotina</taxon>
        <taxon>Dothideomycetes</taxon>
        <taxon>Pleosporomycetidae</taxon>
        <taxon>Pleosporales</taxon>
        <taxon>Massarineae</taxon>
        <taxon>Trematosphaeriaceae</taxon>
        <taxon>Trematosphaeria</taxon>
    </lineage>
</organism>
<dbReference type="Pfam" id="PF10395">
    <property type="entry name" value="Utp8_b_propeller"/>
    <property type="match status" value="1"/>
</dbReference>
<feature type="compositionally biased region" description="Polar residues" evidence="1">
    <location>
        <begin position="528"/>
        <end position="540"/>
    </location>
</feature>
<feature type="compositionally biased region" description="Polar residues" evidence="1">
    <location>
        <begin position="27"/>
        <end position="36"/>
    </location>
</feature>
<dbReference type="EMBL" id="ML987192">
    <property type="protein sequence ID" value="KAF2252158.1"/>
    <property type="molecule type" value="Genomic_DNA"/>
</dbReference>
<proteinExistence type="predicted"/>
<keyword evidence="4" id="KW-1185">Reference proteome</keyword>
<evidence type="ECO:0000259" key="2">
    <source>
        <dbReference type="Pfam" id="PF10395"/>
    </source>
</evidence>
<dbReference type="Proteomes" id="UP000800094">
    <property type="component" value="Unassembled WGS sequence"/>
</dbReference>
<evidence type="ECO:0000313" key="3">
    <source>
        <dbReference type="EMBL" id="KAF2252158.1"/>
    </source>
</evidence>
<accession>A0A6A6IQ15</accession>
<dbReference type="AlphaFoldDB" id="A0A6A6IQ15"/>
<feature type="compositionally biased region" description="Basic and acidic residues" evidence="1">
    <location>
        <begin position="544"/>
        <end position="553"/>
    </location>
</feature>
<dbReference type="InterPro" id="IPR018843">
    <property type="entry name" value="Utp8_b-prop"/>
</dbReference>
<evidence type="ECO:0000256" key="1">
    <source>
        <dbReference type="SAM" id="MobiDB-lite"/>
    </source>
</evidence>
<dbReference type="GeneID" id="54576738"/>
<protein>
    <recommendedName>
        <fullName evidence="2">Utp8 beta-propeller domain-containing protein</fullName>
    </recommendedName>
</protein>
<feature type="domain" description="Utp8 beta-propeller" evidence="2">
    <location>
        <begin position="7"/>
        <end position="378"/>
    </location>
</feature>
<feature type="region of interest" description="Disordered" evidence="1">
    <location>
        <begin position="517"/>
        <end position="553"/>
    </location>
</feature>
<evidence type="ECO:0000313" key="4">
    <source>
        <dbReference type="Proteomes" id="UP000800094"/>
    </source>
</evidence>
<reference evidence="3" key="1">
    <citation type="journal article" date="2020" name="Stud. Mycol.">
        <title>101 Dothideomycetes genomes: a test case for predicting lifestyles and emergence of pathogens.</title>
        <authorList>
            <person name="Haridas S."/>
            <person name="Albert R."/>
            <person name="Binder M."/>
            <person name="Bloem J."/>
            <person name="Labutti K."/>
            <person name="Salamov A."/>
            <person name="Andreopoulos B."/>
            <person name="Baker S."/>
            <person name="Barry K."/>
            <person name="Bills G."/>
            <person name="Bluhm B."/>
            <person name="Cannon C."/>
            <person name="Castanera R."/>
            <person name="Culley D."/>
            <person name="Daum C."/>
            <person name="Ezra D."/>
            <person name="Gonzalez J."/>
            <person name="Henrissat B."/>
            <person name="Kuo A."/>
            <person name="Liang C."/>
            <person name="Lipzen A."/>
            <person name="Lutzoni F."/>
            <person name="Magnuson J."/>
            <person name="Mondo S."/>
            <person name="Nolan M."/>
            <person name="Ohm R."/>
            <person name="Pangilinan J."/>
            <person name="Park H.-J."/>
            <person name="Ramirez L."/>
            <person name="Alfaro M."/>
            <person name="Sun H."/>
            <person name="Tritt A."/>
            <person name="Yoshinaga Y."/>
            <person name="Zwiers L.-H."/>
            <person name="Turgeon B."/>
            <person name="Goodwin S."/>
            <person name="Spatafora J."/>
            <person name="Crous P."/>
            <person name="Grigoriev I."/>
        </authorList>
    </citation>
    <scope>NUCLEOTIDE SEQUENCE</scope>
    <source>
        <strain evidence="3">CBS 122368</strain>
    </source>
</reference>
<gene>
    <name evidence="3" type="ORF">BU26DRAFT_421460</name>
</gene>
<feature type="region of interest" description="Disordered" evidence="1">
    <location>
        <begin position="14"/>
        <end position="36"/>
    </location>
</feature>
<sequence length="960" mass="105272">MSFTREIGAPFTLASLPRSKSSGGGHAQSSSVCSISGTKKRKRTEVAVALDGEGIFIYSLQNPQLATSYVLPPQTVFTSAPYSIYRKGSAKRSSRRYTYAFVAQSTLSDKPQLICFAEETRKDATRHTVKTTYSPSGSARSIIAIDSIPVSPGGSEREGCHDVLAVFDNGDAICLSSDLEVVRWVANFRSLAQDLKNSFEIEHVTLSTARAVIHGFLRSREDVVAILNSSSDDKSDLLDLTQVLSVIFRQPNGDRALGLFQISPRSPDLPTSHIPPLKYLMAWDLPSSPSVPIIHSARPQYSLHSNSGALHLLADNALISYDFSSAVPKVYSQIDMRASRPDSFLRISQGLLLTTSRKSCRLLDVKYSSIQGHLSLEADLDSSTQESKKRKHAKPEPVEDAYMAPVFISYHADLGLAVAIWKNEVVGLQVRETTARKRVKTDNTRLIDSLGKGIATGPSAVSTGKREQRKWQEKVSKFDKCVRKGKIATFEALFAADLGIESDTSAEEDESIRLSTLFNGPPDAVMTNGVSKGTPNSQAVEGQKASEDSSEDRLRKWRLPKSIPGAQQLSYQQHARYALSRIFRWTDSRSSRAGSRGSLTIDFFPPNVFQWLLQSGYLTKESICRAVSDNSLKILETPADLKDGDIVRAVAEFDPELHILSAILNHSHFLPVGEVVQAIKLIMQSLDDGPKTEATTRLLTNGIEESTDSMDVDIASELEAADHEINRALSILDNGLVVRSSTLRPALIRLHTFPGPVISSTLRSTLPRRDLESLVRLLHHEFKNGGWTSPYDFADSEVSPVEPPSEETNESAVTIIASLLSCTLDAIGPAMWLTAVGGSASDTSTEELIVNLLEDTSVALNGFWEATYIRGLISELLRYASKLPQSQKPSKKTLQNQGKPFVLDTKPDELPMLPLGAKADLGIEKMKAGKGGKSRERSAREIGMLISQRVPKYSFERIIL</sequence>
<dbReference type="RefSeq" id="XP_033687162.1">
    <property type="nucleotide sequence ID" value="XM_033823408.1"/>
</dbReference>